<name>A0ABT7QYD0_9BACT</name>
<evidence type="ECO:0000313" key="2">
    <source>
        <dbReference type="Proteomes" id="UP001169069"/>
    </source>
</evidence>
<proteinExistence type="predicted"/>
<protein>
    <submittedName>
        <fullName evidence="1">Uncharacterized protein</fullName>
    </submittedName>
</protein>
<gene>
    <name evidence="1" type="ORF">PGH07_06570</name>
</gene>
<dbReference type="Proteomes" id="UP001169069">
    <property type="component" value="Unassembled WGS sequence"/>
</dbReference>
<dbReference type="EMBL" id="JAQIBD010000002">
    <property type="protein sequence ID" value="MDM5271835.1"/>
    <property type="molecule type" value="Genomic_DNA"/>
</dbReference>
<evidence type="ECO:0000313" key="1">
    <source>
        <dbReference type="EMBL" id="MDM5271835.1"/>
    </source>
</evidence>
<organism evidence="1 2">
    <name type="scientific">Sulfurovum zhangzhouensis</name>
    <dbReference type="NCBI Taxonomy" id="3019067"/>
    <lineage>
        <taxon>Bacteria</taxon>
        <taxon>Pseudomonadati</taxon>
        <taxon>Campylobacterota</taxon>
        <taxon>Epsilonproteobacteria</taxon>
        <taxon>Campylobacterales</taxon>
        <taxon>Sulfurovaceae</taxon>
        <taxon>Sulfurovum</taxon>
    </lineage>
</organism>
<sequence length="375" mass="41088">MLLLILFMVNAHASLTTDLHGLVSQGNSLDANLSEFSFDQGDDCSKLGTLNTSIEIYIESIEVVYTQLSAPMSLTQEDLTSLDALSTISRSMAQESVRIALELNSIESVADLFEYRAGLSAMLRLSDDIGTMANRILEMANRILLMADNIGSMADKIVVTMTLQNTNMQFIQASLLTTQQNIAALNSSLSSIVYNLTLEQIQSDGDALSSDMQMTILTNFNMADKLDEIQSESEQLMGKVVSLYTFLSINSAMASHYINGDTLTYLSDLSEINRALAQSTENFARTVQLLAPLTSKPVLSDATSSMLKLVQDIRLMSDRIMEMNDKIIVMADNIGVMSERIVGVEETQTSNMSYTVDSLTTSQMITVGIIESYGL</sequence>
<reference evidence="1" key="1">
    <citation type="submission" date="2023-01" db="EMBL/GenBank/DDBJ databases">
        <title>Sulfurovum sp. zt1-1 genome assembly.</title>
        <authorList>
            <person name="Wang J."/>
        </authorList>
    </citation>
    <scope>NUCLEOTIDE SEQUENCE</scope>
    <source>
        <strain evidence="1">Zt1-1</strain>
    </source>
</reference>
<comment type="caution">
    <text evidence="1">The sequence shown here is derived from an EMBL/GenBank/DDBJ whole genome shotgun (WGS) entry which is preliminary data.</text>
</comment>
<keyword evidence="2" id="KW-1185">Reference proteome</keyword>
<accession>A0ABT7QYD0</accession>
<dbReference type="RefSeq" id="WP_289413559.1">
    <property type="nucleotide sequence ID" value="NZ_JAQIBD010000002.1"/>
</dbReference>